<proteinExistence type="predicted"/>
<dbReference type="Proteomes" id="UP000748752">
    <property type="component" value="Unassembled WGS sequence"/>
</dbReference>
<dbReference type="EMBL" id="NRRV01000057">
    <property type="protein sequence ID" value="MBK1632773.1"/>
    <property type="molecule type" value="Genomic_DNA"/>
</dbReference>
<organism evidence="2 3">
    <name type="scientific">Thiohalocapsa halophila</name>
    <dbReference type="NCBI Taxonomy" id="69359"/>
    <lineage>
        <taxon>Bacteria</taxon>
        <taxon>Pseudomonadati</taxon>
        <taxon>Pseudomonadota</taxon>
        <taxon>Gammaproteobacteria</taxon>
        <taxon>Chromatiales</taxon>
        <taxon>Chromatiaceae</taxon>
        <taxon>Thiohalocapsa</taxon>
    </lineage>
</organism>
<comment type="caution">
    <text evidence="2">The sequence shown here is derived from an EMBL/GenBank/DDBJ whole genome shotgun (WGS) entry which is preliminary data.</text>
</comment>
<evidence type="ECO:0000313" key="2">
    <source>
        <dbReference type="EMBL" id="MBK1632773.1"/>
    </source>
</evidence>
<feature type="transmembrane region" description="Helical" evidence="1">
    <location>
        <begin position="410"/>
        <end position="431"/>
    </location>
</feature>
<evidence type="ECO:0000256" key="1">
    <source>
        <dbReference type="SAM" id="Phobius"/>
    </source>
</evidence>
<keyword evidence="1" id="KW-1133">Transmembrane helix</keyword>
<keyword evidence="3" id="KW-1185">Reference proteome</keyword>
<keyword evidence="1" id="KW-0812">Transmembrane</keyword>
<accession>A0ABS1CM48</accession>
<evidence type="ECO:0000313" key="3">
    <source>
        <dbReference type="Proteomes" id="UP000748752"/>
    </source>
</evidence>
<dbReference type="Gene3D" id="3.60.60.10">
    <property type="entry name" value="Penicillin V Acylase, Chain A"/>
    <property type="match status" value="1"/>
</dbReference>
<sequence>MLVALAWTGIAVAAPAPDARLPVLSVATDGLTPAEIGARLGAVAKAAFPDLEARWDTALASLLEPAQLPALMADVVAPLRAEGVDAATRAEVTGFAGALDLVGRTRLGDGHLSLDELWLVQFLPDLVPLAAGSALALHGRGPGDAPVLLGRNLDLPASAALRRLQAITRWQGARRTLVSAGLAGYLGVLNGFNEHGLYAALLAGPKRPAVRAADAGERAIGFAVRTALASRDSAVGAAGMLRREAFVGSHSVLLGDAGEALVLELPAGKPAVLRRDDSATRPEMPWGQPGRLAVVNCLVAADSGGGCADLGDRFRWQRLRRLAGGGGQARQAGTEVMLPGDLGQNLLDRLPRGYGVFNAATVQSVIFEPASGDLLLYAAHPDQAHPAEPLMQRYVGLARTVGRSSGHPGGWVWVLAALLLAGAAAALWRFYPARSTKRPSETASTRSAT</sequence>
<gene>
    <name evidence="2" type="ORF">CKO31_18880</name>
</gene>
<protein>
    <submittedName>
        <fullName evidence="2">Uncharacterized protein</fullName>
    </submittedName>
</protein>
<name>A0ABS1CM48_9GAMM</name>
<reference evidence="2 3" key="1">
    <citation type="journal article" date="2020" name="Microorganisms">
        <title>Osmotic Adaptation and Compatible Solute Biosynthesis of Phototrophic Bacteria as Revealed from Genome Analyses.</title>
        <authorList>
            <person name="Imhoff J.F."/>
            <person name="Rahn T."/>
            <person name="Kunzel S."/>
            <person name="Keller A."/>
            <person name="Neulinger S.C."/>
        </authorList>
    </citation>
    <scope>NUCLEOTIDE SEQUENCE [LARGE SCALE GENOMIC DNA]</scope>
    <source>
        <strain evidence="2 3">DSM 6210</strain>
    </source>
</reference>
<keyword evidence="1" id="KW-0472">Membrane</keyword>